<proteinExistence type="inferred from homology"/>
<keyword evidence="9 17" id="KW-1133">Transmembrane helix</keyword>
<dbReference type="InterPro" id="IPR048254">
    <property type="entry name" value="CDP_ALCOHOL_P_TRANSF_CS"/>
</dbReference>
<dbReference type="GO" id="GO:0016020">
    <property type="term" value="C:membrane"/>
    <property type="evidence" value="ECO:0007669"/>
    <property type="project" value="InterPro"/>
</dbReference>
<keyword evidence="6" id="KW-0444">Lipid biosynthesis</keyword>
<keyword evidence="10" id="KW-0443">Lipid metabolism</keyword>
<evidence type="ECO:0000256" key="5">
    <source>
        <dbReference type="ARBA" id="ARBA00017171"/>
    </source>
</evidence>
<evidence type="ECO:0000256" key="17">
    <source>
        <dbReference type="SAM" id="Phobius"/>
    </source>
</evidence>
<dbReference type="STRING" id="260552.Mag101_14370"/>
<dbReference type="InterPro" id="IPR004533">
    <property type="entry name" value="CDP-diaglyc--ser_O-PTrfase"/>
</dbReference>
<feature type="region of interest" description="Disordered" evidence="16">
    <location>
        <begin position="277"/>
        <end position="310"/>
    </location>
</feature>
<dbReference type="PROSITE" id="PS00379">
    <property type="entry name" value="CDP_ALCOHOL_P_TRANSF"/>
    <property type="match status" value="1"/>
</dbReference>
<accession>A0A1Q2M7Q1</accession>
<gene>
    <name evidence="18" type="ORF">Mag101_14370</name>
</gene>
<dbReference type="InterPro" id="IPR043130">
    <property type="entry name" value="CDP-OH_PTrfase_TM_dom"/>
</dbReference>
<keyword evidence="19" id="KW-1185">Reference proteome</keyword>
<evidence type="ECO:0000256" key="1">
    <source>
        <dbReference type="ARBA" id="ARBA00000287"/>
    </source>
</evidence>
<keyword evidence="11 17" id="KW-0472">Membrane</keyword>
<feature type="transmembrane region" description="Helical" evidence="17">
    <location>
        <begin position="42"/>
        <end position="62"/>
    </location>
</feature>
<evidence type="ECO:0000313" key="19">
    <source>
        <dbReference type="Proteomes" id="UP000188219"/>
    </source>
</evidence>
<dbReference type="Proteomes" id="UP000188219">
    <property type="component" value="Chromosome"/>
</dbReference>
<evidence type="ECO:0000256" key="4">
    <source>
        <dbReference type="ARBA" id="ARBA00013174"/>
    </source>
</evidence>
<feature type="transmembrane region" description="Helical" evidence="17">
    <location>
        <begin position="246"/>
        <end position="266"/>
    </location>
</feature>
<evidence type="ECO:0000256" key="15">
    <source>
        <dbReference type="RuleBase" id="RU003750"/>
    </source>
</evidence>
<reference evidence="18" key="1">
    <citation type="submission" date="2017-02" db="EMBL/GenBank/DDBJ databases">
        <title>Genome of Microbulbifer agarilyticus GP101.</title>
        <authorList>
            <person name="Jung J."/>
            <person name="Bae S.S."/>
            <person name="Baek K."/>
        </authorList>
    </citation>
    <scope>NUCLEOTIDE SEQUENCE [LARGE SCALE GENOMIC DNA]</scope>
    <source>
        <strain evidence="18">GP101</strain>
    </source>
</reference>
<dbReference type="NCBIfam" id="TIGR00473">
    <property type="entry name" value="pssA"/>
    <property type="match status" value="1"/>
</dbReference>
<dbReference type="RefSeq" id="WP_077406441.1">
    <property type="nucleotide sequence ID" value="NZ_CP019650.1"/>
</dbReference>
<dbReference type="Pfam" id="PF01066">
    <property type="entry name" value="CDP-OH_P_transf"/>
    <property type="match status" value="1"/>
</dbReference>
<keyword evidence="8 17" id="KW-0812">Transmembrane</keyword>
<evidence type="ECO:0000256" key="2">
    <source>
        <dbReference type="ARBA" id="ARBA00004127"/>
    </source>
</evidence>
<sequence>MSDNKDARPQGPGSDEEIRLPVDEHVEEEVWENGKKVRAKGVYLLPNLITTGALFSGFYAIVAGMGGKFEAAAIAIFAAMILDGLDGRVARLTDTQSAFGVQYDSLSDMVSFGLAPALVVFSWGLAPLGKLGWAAAFLYAACAALRLARFNTQVDTVDKGVFIGLASPTAAAIVASMVWAGHETDVGTGLAIVAALVTAAAGLLMVSNFHYTSFKKLDFKGRVPFVMMLAIILVFSLVTIDPPRVLLVIAIIYTFSGPAMWGWNFVAERRSANAAAAEIHDDEGDRAEGDTAQVDSKPKADGEHDSGSKS</sequence>
<dbReference type="AlphaFoldDB" id="A0A1Q2M7Q1"/>
<comment type="catalytic activity">
    <reaction evidence="1">
        <text>a CDP-1,2-diacyl-sn-glycerol + L-serine = a 1,2-diacyl-sn-glycero-3-phospho-L-serine + CMP + H(+)</text>
        <dbReference type="Rhea" id="RHEA:16913"/>
        <dbReference type="ChEBI" id="CHEBI:15378"/>
        <dbReference type="ChEBI" id="CHEBI:33384"/>
        <dbReference type="ChEBI" id="CHEBI:57262"/>
        <dbReference type="ChEBI" id="CHEBI:58332"/>
        <dbReference type="ChEBI" id="CHEBI:60377"/>
        <dbReference type="EC" id="2.7.8.8"/>
    </reaction>
</comment>
<dbReference type="EC" id="2.7.8.8" evidence="4"/>
<protein>
    <recommendedName>
        <fullName evidence="5">CDP-diacylglycerol--serine O-phosphatidyltransferase</fullName>
        <ecNumber evidence="4">2.7.8.8</ecNumber>
    </recommendedName>
    <alternativeName>
        <fullName evidence="14">Phosphatidylserine synthase</fullName>
    </alternativeName>
</protein>
<evidence type="ECO:0000256" key="13">
    <source>
        <dbReference type="ARBA" id="ARBA00023264"/>
    </source>
</evidence>
<evidence type="ECO:0000256" key="11">
    <source>
        <dbReference type="ARBA" id="ARBA00023136"/>
    </source>
</evidence>
<evidence type="ECO:0000256" key="14">
    <source>
        <dbReference type="ARBA" id="ARBA00032361"/>
    </source>
</evidence>
<evidence type="ECO:0000256" key="9">
    <source>
        <dbReference type="ARBA" id="ARBA00022989"/>
    </source>
</evidence>
<evidence type="ECO:0000256" key="3">
    <source>
        <dbReference type="ARBA" id="ARBA00010441"/>
    </source>
</evidence>
<dbReference type="InterPro" id="IPR050324">
    <property type="entry name" value="CDP-alcohol_PTase-I"/>
</dbReference>
<dbReference type="GO" id="GO:0012505">
    <property type="term" value="C:endomembrane system"/>
    <property type="evidence" value="ECO:0007669"/>
    <property type="project" value="UniProtKB-SubCell"/>
</dbReference>
<dbReference type="EMBL" id="CP019650">
    <property type="protein sequence ID" value="AQQ68679.1"/>
    <property type="molecule type" value="Genomic_DNA"/>
</dbReference>
<evidence type="ECO:0000256" key="8">
    <source>
        <dbReference type="ARBA" id="ARBA00022692"/>
    </source>
</evidence>
<dbReference type="GO" id="GO:0003882">
    <property type="term" value="F:CDP-diacylglycerol-serine O-phosphatidyltransferase activity"/>
    <property type="evidence" value="ECO:0007669"/>
    <property type="project" value="UniProtKB-EC"/>
</dbReference>
<evidence type="ECO:0000313" key="18">
    <source>
        <dbReference type="EMBL" id="AQQ68679.1"/>
    </source>
</evidence>
<dbReference type="GO" id="GO:0008654">
    <property type="term" value="P:phospholipid biosynthetic process"/>
    <property type="evidence" value="ECO:0007669"/>
    <property type="project" value="UniProtKB-KW"/>
</dbReference>
<comment type="similarity">
    <text evidence="3 15">Belongs to the CDP-alcohol phosphatidyltransferase class-I family.</text>
</comment>
<evidence type="ECO:0000256" key="16">
    <source>
        <dbReference type="SAM" id="MobiDB-lite"/>
    </source>
</evidence>
<dbReference type="PANTHER" id="PTHR14269">
    <property type="entry name" value="CDP-DIACYLGLYCEROL--GLYCEROL-3-PHOSPHATE 3-PHOSPHATIDYLTRANSFERASE-RELATED"/>
    <property type="match status" value="1"/>
</dbReference>
<comment type="subcellular location">
    <subcellularLocation>
        <location evidence="2">Endomembrane system</location>
        <topology evidence="2">Multi-pass membrane protein</topology>
    </subcellularLocation>
</comment>
<evidence type="ECO:0000256" key="10">
    <source>
        <dbReference type="ARBA" id="ARBA00023098"/>
    </source>
</evidence>
<dbReference type="InterPro" id="IPR000462">
    <property type="entry name" value="CDP-OH_P_trans"/>
</dbReference>
<dbReference type="PANTHER" id="PTHR14269:SF61">
    <property type="entry name" value="CDP-DIACYLGLYCEROL--SERINE O-PHOSPHATIDYLTRANSFERASE"/>
    <property type="match status" value="1"/>
</dbReference>
<keyword evidence="12" id="KW-0594">Phospholipid biosynthesis</keyword>
<dbReference type="OrthoDB" id="9777147at2"/>
<feature type="region of interest" description="Disordered" evidence="16">
    <location>
        <begin position="1"/>
        <end position="21"/>
    </location>
</feature>
<keyword evidence="13" id="KW-1208">Phospholipid metabolism</keyword>
<keyword evidence="7 15" id="KW-0808">Transferase</keyword>
<feature type="transmembrane region" description="Helical" evidence="17">
    <location>
        <begin position="160"/>
        <end position="180"/>
    </location>
</feature>
<organism evidence="18 19">
    <name type="scientific">Microbulbifer agarilyticus</name>
    <dbReference type="NCBI Taxonomy" id="260552"/>
    <lineage>
        <taxon>Bacteria</taxon>
        <taxon>Pseudomonadati</taxon>
        <taxon>Pseudomonadota</taxon>
        <taxon>Gammaproteobacteria</taxon>
        <taxon>Cellvibrionales</taxon>
        <taxon>Microbulbiferaceae</taxon>
        <taxon>Microbulbifer</taxon>
    </lineage>
</organism>
<dbReference type="eggNOG" id="COG1183">
    <property type="taxonomic scope" value="Bacteria"/>
</dbReference>
<dbReference type="KEGG" id="maga:Mag101_14370"/>
<feature type="transmembrane region" description="Helical" evidence="17">
    <location>
        <begin position="186"/>
        <end position="211"/>
    </location>
</feature>
<evidence type="ECO:0000256" key="6">
    <source>
        <dbReference type="ARBA" id="ARBA00022516"/>
    </source>
</evidence>
<name>A0A1Q2M7Q1_9GAMM</name>
<feature type="compositionally biased region" description="Basic and acidic residues" evidence="16">
    <location>
        <begin position="296"/>
        <end position="310"/>
    </location>
</feature>
<feature type="transmembrane region" description="Helical" evidence="17">
    <location>
        <begin position="223"/>
        <end position="240"/>
    </location>
</feature>
<dbReference type="Gene3D" id="1.20.120.1760">
    <property type="match status" value="1"/>
</dbReference>
<evidence type="ECO:0000256" key="7">
    <source>
        <dbReference type="ARBA" id="ARBA00022679"/>
    </source>
</evidence>
<evidence type="ECO:0000256" key="12">
    <source>
        <dbReference type="ARBA" id="ARBA00023209"/>
    </source>
</evidence>